<feature type="chain" id="PRO_5032953791" evidence="1">
    <location>
        <begin position="23"/>
        <end position="290"/>
    </location>
</feature>
<dbReference type="AlphaFoldDB" id="A0A839HJI4"/>
<keyword evidence="3" id="KW-1185">Reference proteome</keyword>
<dbReference type="RefSeq" id="WP_238787627.1">
    <property type="nucleotide sequence ID" value="NZ_JABVCQ010000029.1"/>
</dbReference>
<organism evidence="2 3">
    <name type="scientific">Thiospirillum jenense</name>
    <dbReference type="NCBI Taxonomy" id="1653858"/>
    <lineage>
        <taxon>Bacteria</taxon>
        <taxon>Pseudomonadati</taxon>
        <taxon>Pseudomonadota</taxon>
        <taxon>Gammaproteobacteria</taxon>
        <taxon>Chromatiales</taxon>
        <taxon>Chromatiaceae</taxon>
        <taxon>Thiospirillum</taxon>
    </lineage>
</organism>
<protein>
    <submittedName>
        <fullName evidence="2">Uncharacterized protein</fullName>
    </submittedName>
</protein>
<accession>A0A839HJI4</accession>
<gene>
    <name evidence="2" type="ORF">HUK38_11880</name>
</gene>
<name>A0A839HJI4_9GAMM</name>
<evidence type="ECO:0000313" key="2">
    <source>
        <dbReference type="EMBL" id="MBB1126917.1"/>
    </source>
</evidence>
<dbReference type="EMBL" id="JABVCQ010000029">
    <property type="protein sequence ID" value="MBB1126917.1"/>
    <property type="molecule type" value="Genomic_DNA"/>
</dbReference>
<dbReference type="Proteomes" id="UP000548632">
    <property type="component" value="Unassembled WGS sequence"/>
</dbReference>
<evidence type="ECO:0000313" key="3">
    <source>
        <dbReference type="Proteomes" id="UP000548632"/>
    </source>
</evidence>
<feature type="signal peptide" evidence="1">
    <location>
        <begin position="1"/>
        <end position="22"/>
    </location>
</feature>
<comment type="caution">
    <text evidence="2">The sequence shown here is derived from an EMBL/GenBank/DDBJ whole genome shotgun (WGS) entry which is preliminary data.</text>
</comment>
<sequence>MRKGLIAGSMVICIAPFSTANADGYLEIPQVNSFQSGVGLVSGWHCNAGRVDIQIDGGRFISTAYGTERADTQSVCGDANNGFSFLINYSGLSNGVHTIKAYADGDDVPFGSSSFYTQNLGQEFVRGLTASFPLENFPAAGQTSIITWQEANQNFIVTDVAATASIIPQRFSREWLSGQTLYNVWYGVTNDTEEARGRVGKTVFNQDGIATMTGVYNLDNTQSSIGYQVDANGLLTFNDFAGYYYICETHPRYFIACYENEENGFSGKNVFFFNEMDALDAANLAELLYE</sequence>
<proteinExistence type="predicted"/>
<evidence type="ECO:0000256" key="1">
    <source>
        <dbReference type="SAM" id="SignalP"/>
    </source>
</evidence>
<reference evidence="2 3" key="1">
    <citation type="journal article" date="2020" name="Arch. Microbiol.">
        <title>The genome sequence of the giant phototrophic gammaproteobacterium Thiospirillum jenense gives insight into its physiological properties and phylogenetic relationships.</title>
        <authorList>
            <person name="Imhoff J.F."/>
            <person name="Meyer T.E."/>
            <person name="Kyndt J.A."/>
        </authorList>
    </citation>
    <scope>NUCLEOTIDE SEQUENCE [LARGE SCALE GENOMIC DNA]</scope>
    <source>
        <strain evidence="2 3">DSM 216</strain>
    </source>
</reference>
<keyword evidence="1" id="KW-0732">Signal</keyword>